<reference evidence="3" key="1">
    <citation type="submission" date="2018-05" db="EMBL/GenBank/DDBJ databases">
        <authorList>
            <person name="Lanie J.A."/>
            <person name="Ng W.-L."/>
            <person name="Kazmierczak K.M."/>
            <person name="Andrzejewski T.M."/>
            <person name="Davidsen T.M."/>
            <person name="Wayne K.J."/>
            <person name="Tettelin H."/>
            <person name="Glass J.I."/>
            <person name="Rusch D."/>
            <person name="Podicherti R."/>
            <person name="Tsui H.-C.T."/>
            <person name="Winkler M.E."/>
        </authorList>
    </citation>
    <scope>NUCLEOTIDE SEQUENCE</scope>
</reference>
<evidence type="ECO:0000256" key="1">
    <source>
        <dbReference type="SAM" id="MobiDB-lite"/>
    </source>
</evidence>
<dbReference type="PANTHER" id="PTHR36117">
    <property type="entry name" value="4-HYDROXYPHENYLACETATE 3-MONOOXYGENASE-RELATED"/>
    <property type="match status" value="1"/>
</dbReference>
<dbReference type="PANTHER" id="PTHR36117:SF3">
    <property type="entry name" value="4-HYDROXYPHENYLACETATE 3-MONOOXYGENASE-RELATED"/>
    <property type="match status" value="1"/>
</dbReference>
<dbReference type="Pfam" id="PF03241">
    <property type="entry name" value="HpaB"/>
    <property type="match status" value="1"/>
</dbReference>
<protein>
    <recommendedName>
        <fullName evidence="2">HpaB/PvcC/4-BUDH C-terminal domain-containing protein</fullName>
    </recommendedName>
</protein>
<dbReference type="InterPro" id="IPR004925">
    <property type="entry name" value="HpaB/PvcC/4-BUDH"/>
</dbReference>
<evidence type="ECO:0000313" key="3">
    <source>
        <dbReference type="EMBL" id="SVD24242.1"/>
    </source>
</evidence>
<dbReference type="Gene3D" id="1.20.140.10">
    <property type="entry name" value="Butyryl-CoA Dehydrogenase, subunit A, domain 3"/>
    <property type="match status" value="1"/>
</dbReference>
<gene>
    <name evidence="3" type="ORF">METZ01_LOCUS377096</name>
</gene>
<dbReference type="AlphaFoldDB" id="A0A382TR80"/>
<dbReference type="EMBL" id="UINC01138354">
    <property type="protein sequence ID" value="SVD24242.1"/>
    <property type="molecule type" value="Genomic_DNA"/>
</dbReference>
<proteinExistence type="predicted"/>
<name>A0A382TR80_9ZZZZ</name>
<accession>A0A382TR80</accession>
<feature type="region of interest" description="Disordered" evidence="1">
    <location>
        <begin position="180"/>
        <end position="212"/>
    </location>
</feature>
<dbReference type="GO" id="GO:0016627">
    <property type="term" value="F:oxidoreductase activity, acting on the CH-CH group of donors"/>
    <property type="evidence" value="ECO:0007669"/>
    <property type="project" value="InterPro"/>
</dbReference>
<organism evidence="3">
    <name type="scientific">marine metagenome</name>
    <dbReference type="NCBI Taxonomy" id="408172"/>
    <lineage>
        <taxon>unclassified sequences</taxon>
        <taxon>metagenomes</taxon>
        <taxon>ecological metagenomes</taxon>
    </lineage>
</organism>
<dbReference type="SUPFAM" id="SSF47203">
    <property type="entry name" value="Acyl-CoA dehydrogenase C-terminal domain-like"/>
    <property type="match status" value="1"/>
</dbReference>
<dbReference type="InterPro" id="IPR036250">
    <property type="entry name" value="AcylCo_DH-like_C"/>
</dbReference>
<sequence>DAVGIDNFLHVQEKLGECLLELETFRASFYGSEALAAERPNGVWSVHQPYLAAANLRAPRVYPRIVEIIQTLAAGGFFYAPSFADLDEPNLRPDLERYVRGRPGVDANDRIALFKLAWDATGDSFGSRMLQYAKYYSGDPIRNWAGWYLGYPFKDALFESVNRARGLVDGTGHVDDLAIPVSPQDPTQTPVTSPPAPGVLEGTYPPTPRSGG</sequence>
<feature type="domain" description="HpaB/PvcC/4-BUDH C-terminal" evidence="2">
    <location>
        <begin position="1"/>
        <end position="156"/>
    </location>
</feature>
<evidence type="ECO:0000259" key="2">
    <source>
        <dbReference type="Pfam" id="PF03241"/>
    </source>
</evidence>
<feature type="non-terminal residue" evidence="3">
    <location>
        <position position="1"/>
    </location>
</feature>
<dbReference type="InterPro" id="IPR024719">
    <property type="entry name" value="HpaB/PvcC/4-BUDH_C"/>
</dbReference>